<keyword evidence="1" id="KW-0677">Repeat</keyword>
<feature type="repeat" description="ANK" evidence="3">
    <location>
        <begin position="1185"/>
        <end position="1207"/>
    </location>
</feature>
<protein>
    <submittedName>
        <fullName evidence="5">Pfs</fullName>
    </submittedName>
</protein>
<dbReference type="InterPro" id="IPR036770">
    <property type="entry name" value="Ankyrin_rpt-contain_sf"/>
</dbReference>
<dbReference type="Proteomes" id="UP000002035">
    <property type="component" value="Unassembled WGS sequence"/>
</dbReference>
<keyword evidence="2 3" id="KW-0040">ANK repeat</keyword>
<dbReference type="PANTHER" id="PTHR24198:SF165">
    <property type="entry name" value="ANKYRIN REPEAT-CONTAINING PROTEIN-RELATED"/>
    <property type="match status" value="1"/>
</dbReference>
<keyword evidence="4" id="KW-0472">Membrane</keyword>
<evidence type="ECO:0000256" key="2">
    <source>
        <dbReference type="ARBA" id="ARBA00023043"/>
    </source>
</evidence>
<dbReference type="HOGENOM" id="CLU_001887_1_0_1"/>
<keyword evidence="6" id="KW-1185">Reference proteome</keyword>
<keyword evidence="4" id="KW-1133">Transmembrane helix</keyword>
<proteinExistence type="predicted"/>
<dbReference type="Pfam" id="PF12796">
    <property type="entry name" value="Ank_2"/>
    <property type="match status" value="3"/>
</dbReference>
<dbReference type="PROSITE" id="PS50088">
    <property type="entry name" value="ANK_REPEAT"/>
    <property type="match status" value="4"/>
</dbReference>
<dbReference type="PROSITE" id="PS50297">
    <property type="entry name" value="ANK_REP_REGION"/>
    <property type="match status" value="2"/>
</dbReference>
<dbReference type="InterPro" id="IPR002110">
    <property type="entry name" value="Ankyrin_rpt"/>
</dbReference>
<name>C5FHK2_ARTOC</name>
<accession>C5FHK2</accession>
<dbReference type="eggNOG" id="KOG0504">
    <property type="taxonomic scope" value="Eukaryota"/>
</dbReference>
<dbReference type="SMART" id="SM00248">
    <property type="entry name" value="ANK"/>
    <property type="match status" value="11"/>
</dbReference>
<organism evidence="5 6">
    <name type="scientific">Arthroderma otae (strain ATCC MYA-4605 / CBS 113480)</name>
    <name type="common">Microsporum canis</name>
    <dbReference type="NCBI Taxonomy" id="554155"/>
    <lineage>
        <taxon>Eukaryota</taxon>
        <taxon>Fungi</taxon>
        <taxon>Dikarya</taxon>
        <taxon>Ascomycota</taxon>
        <taxon>Pezizomycotina</taxon>
        <taxon>Eurotiomycetes</taxon>
        <taxon>Eurotiomycetidae</taxon>
        <taxon>Onygenales</taxon>
        <taxon>Arthrodermataceae</taxon>
        <taxon>Microsporum</taxon>
    </lineage>
</organism>
<feature type="repeat" description="ANK" evidence="3">
    <location>
        <begin position="1083"/>
        <end position="1105"/>
    </location>
</feature>
<gene>
    <name evidence="5" type="ORF">MCYG_01561</name>
</gene>
<evidence type="ECO:0000256" key="1">
    <source>
        <dbReference type="ARBA" id="ARBA00022737"/>
    </source>
</evidence>
<evidence type="ECO:0000313" key="6">
    <source>
        <dbReference type="Proteomes" id="UP000002035"/>
    </source>
</evidence>
<evidence type="ECO:0000313" key="5">
    <source>
        <dbReference type="EMBL" id="EEQ28742.1"/>
    </source>
</evidence>
<feature type="repeat" description="ANK" evidence="3">
    <location>
        <begin position="1348"/>
        <end position="1384"/>
    </location>
</feature>
<dbReference type="OrthoDB" id="4195095at2759"/>
<dbReference type="OMA" id="NRTAISY"/>
<evidence type="ECO:0000256" key="3">
    <source>
        <dbReference type="PROSITE-ProRule" id="PRU00023"/>
    </source>
</evidence>
<reference evidence="6" key="1">
    <citation type="journal article" date="2012" name="MBio">
        <title>Comparative genome analysis of Trichophyton rubrum and related dermatophytes reveals candidate genes involved in infection.</title>
        <authorList>
            <person name="Martinez D.A."/>
            <person name="Oliver B.G."/>
            <person name="Graeser Y."/>
            <person name="Goldberg J.M."/>
            <person name="Li W."/>
            <person name="Martinez-Rossi N.M."/>
            <person name="Monod M."/>
            <person name="Shelest E."/>
            <person name="Barton R.C."/>
            <person name="Birch E."/>
            <person name="Brakhage A.A."/>
            <person name="Chen Z."/>
            <person name="Gurr S.J."/>
            <person name="Heiman D."/>
            <person name="Heitman J."/>
            <person name="Kosti I."/>
            <person name="Rossi A."/>
            <person name="Saif S."/>
            <person name="Samalova M."/>
            <person name="Saunders C.W."/>
            <person name="Shea T."/>
            <person name="Summerbell R.C."/>
            <person name="Xu J."/>
            <person name="Young S."/>
            <person name="Zeng Q."/>
            <person name="Birren B.W."/>
            <person name="Cuomo C.A."/>
            <person name="White T.C."/>
        </authorList>
    </citation>
    <scope>NUCLEOTIDE SEQUENCE [LARGE SCALE GENOMIC DNA]</scope>
    <source>
        <strain evidence="6">ATCC MYA-4605 / CBS 113480</strain>
    </source>
</reference>
<dbReference type="STRING" id="554155.C5FHK2"/>
<keyword evidence="4" id="KW-0812">Transmembrane</keyword>
<feature type="transmembrane region" description="Helical" evidence="4">
    <location>
        <begin position="238"/>
        <end position="257"/>
    </location>
</feature>
<dbReference type="PANTHER" id="PTHR24198">
    <property type="entry name" value="ANKYRIN REPEAT AND PROTEIN KINASE DOMAIN-CONTAINING PROTEIN"/>
    <property type="match status" value="1"/>
</dbReference>
<dbReference type="Gene3D" id="1.25.40.20">
    <property type="entry name" value="Ankyrin repeat-containing domain"/>
    <property type="match status" value="4"/>
</dbReference>
<sequence length="1461" mass="162480">MANDWWSEFSNNLATDLAPLISLFGEAPTKQYLSECLNMTDIIIFSMAPLGIITIVVSAIRVCGTPSLRAFIGRAQEGAGNAEAELCSSTSREVCELYNNGGIARVFGRPKLLEIVLDPNATNDDFYQKGPNAQATAGIYSFKDYLKKDKQEWEEIGKPARDEEKESMSDDADTERDFAINPNLSLNVGIKQGTRLWFTAAAILGILLQSSVLVWAAIARYKFNDVKKDLQDAYAVPLTVIGTFFLCSGAALCASLIESSTKERVFTRKIKKDGSKERSASQVYWVQPGTQFVGDQAFDSFAYTHPKGGFTPIHHLLEDREERTQWDLVGFLLQFLGLRACHSSVAVAQLGVTLVMSVVRSMLRANRISEEEVSLAHKPDLYKGHELDWLALNLGSEPKPNDAEPEFKPEWTVSPAPYHTADISEIGWKLLGPTSSMGNQPFPDERTEFRRMFVVHAGNCILSGFRLDRGESIRQQGNTSEYQQPEDWWDSCLEVDKAWQSNIKLVPERWRAAVQSKLALDKVTGVQDGFAKAFMYRARLARLSDGWDEKLVSVRNAARILAMAIESTMHVISTTDIRLEKGWSSAFTLFWAIQCNLGEDNTNGNIYLSLTREIDKNGHSGGVWRVNESELEAVLGLWLWSLRSMGTKMQTPLKRILSVKPHSATGKDPTADFNLWREGGSSSIEETDIELNQQTRPLFGRNNVLLKYHTSCTVLEIAADTRSLPIMCAQEIYSLFFSSIVHAIKSIGGKTDVQRSDGIGLANTNISKIQNSFMESGLGSVGDAFTCIFPALILQGKLPLIIEALSTAKEAADIYISEERWEEAEKLLSWALSHSQQPKMTSKEEKYQTKEELLNHQRLLTLSLCECYRKAMLSGEIEFCLNGIITILNKSTLNELEKILLIARDNPKQEEITELGGRSDRRGNEDGKAPFTLADVVNSYGIAVIRIVYSKFRDRVGGFESRIETLRSMLNDRGKPVQNISLENVDHNTTTRSKQKGILLFQAIRDYQLDDTLYLLDKESAIEDGVRGGKSLSFATQHGWSPVVKSLVDYGAAFEWNASYGHVTIMKKLLNDRRVDPKLKDNDGKTPLSIAAENGHREAVELLLSIEGVEVEFLDNHLRSPLSLAAMNGHSDVVNLLLTEQGVIVDSTDDISRTPLSYAAGNGHISVVRFLLADRRIRPNLTDKDGKSALSWAACNGHDEVVKLLLSYKEIEPDSRDTMGRTPFFNAAQSGHYKVVEILGKEKGVDVNSSDILDDVPLFLAKWVNCTTKCRRLDLNAEGPIDNTPLCWAAKMQDREVAELLINDYGVDINAGGNDGNPLVQAAEHCDLQMMKLLLSREEIKVDIPDDEGLTALLLSVARTRHPDSFEATRLLLEKGANVNAKTIIGWTSFHMAAAQGVRRMFDMVFTAEGLELNPETSDGLTPLDFALNHGRVEIAELMKKKGCRPGYGKKEVPAEDESSI</sequence>
<feature type="transmembrane region" description="Helical" evidence="4">
    <location>
        <begin position="345"/>
        <end position="363"/>
    </location>
</feature>
<feature type="transmembrane region" description="Helical" evidence="4">
    <location>
        <begin position="196"/>
        <end position="218"/>
    </location>
</feature>
<dbReference type="EMBL" id="DS995702">
    <property type="protein sequence ID" value="EEQ28742.1"/>
    <property type="molecule type" value="Genomic_DNA"/>
</dbReference>
<dbReference type="RefSeq" id="XP_002848627.1">
    <property type="nucleotide sequence ID" value="XM_002848581.1"/>
</dbReference>
<feature type="repeat" description="ANK" evidence="3">
    <location>
        <begin position="1117"/>
        <end position="1150"/>
    </location>
</feature>
<feature type="transmembrane region" description="Helical" evidence="4">
    <location>
        <begin position="42"/>
        <end position="64"/>
    </location>
</feature>
<dbReference type="SUPFAM" id="SSF48403">
    <property type="entry name" value="Ankyrin repeat"/>
    <property type="match status" value="1"/>
</dbReference>
<dbReference type="PRINTS" id="PR01415">
    <property type="entry name" value="ANKYRIN"/>
</dbReference>
<evidence type="ECO:0000256" key="4">
    <source>
        <dbReference type="SAM" id="Phobius"/>
    </source>
</evidence>
<dbReference type="GeneID" id="9230766"/>
<dbReference type="VEuPathDB" id="FungiDB:MCYG_01561"/>